<reference evidence="2 3" key="1">
    <citation type="journal article" date="2014" name="Int. J. Syst. Evol. Microbiol.">
        <title>Complete genome sequence of Corynebacterium casei LMG S-19264T (=DSM 44701T), isolated from a smear-ripened cheese.</title>
        <authorList>
            <consortium name="US DOE Joint Genome Institute (JGI-PGF)"/>
            <person name="Walter F."/>
            <person name="Albersmeier A."/>
            <person name="Kalinowski J."/>
            <person name="Ruckert C."/>
        </authorList>
    </citation>
    <scope>NUCLEOTIDE SEQUENCE [LARGE SCALE GENOMIC DNA]</scope>
    <source>
        <strain evidence="2 3">CGMCC 1.15896</strain>
    </source>
</reference>
<gene>
    <name evidence="2" type="ORF">GCM10011499_06470</name>
</gene>
<feature type="chain" id="PRO_5036815764" evidence="1">
    <location>
        <begin position="21"/>
        <end position="163"/>
    </location>
</feature>
<sequence>MIRVLALLSVLLGSAAPLWAADWHRYVNPRFGAAVDIPSDFRADGVPANVQGDGRLFRAANGRSTISVWGEPINGLEFSDHMRRRIASDEADGWGVTYRSQTPDWAAWSGTRAGFVFYAKSISTCDGRQAANVRLVYPALDIPRFDAIANRLGASLGQDGACF</sequence>
<evidence type="ECO:0000256" key="1">
    <source>
        <dbReference type="SAM" id="SignalP"/>
    </source>
</evidence>
<keyword evidence="1" id="KW-0732">Signal</keyword>
<dbReference type="AlphaFoldDB" id="A0A916R9I4"/>
<dbReference type="RefSeq" id="WP_127073327.1">
    <property type="nucleotide sequence ID" value="NZ_BMKB01000001.1"/>
</dbReference>
<proteinExistence type="predicted"/>
<feature type="signal peptide" evidence="1">
    <location>
        <begin position="1"/>
        <end position="20"/>
    </location>
</feature>
<evidence type="ECO:0000313" key="2">
    <source>
        <dbReference type="EMBL" id="GGA39710.1"/>
    </source>
</evidence>
<dbReference type="Proteomes" id="UP000596977">
    <property type="component" value="Unassembled WGS sequence"/>
</dbReference>
<organism evidence="2 3">
    <name type="scientific">Pelagibacterium lentulum</name>
    <dbReference type="NCBI Taxonomy" id="2029865"/>
    <lineage>
        <taxon>Bacteria</taxon>
        <taxon>Pseudomonadati</taxon>
        <taxon>Pseudomonadota</taxon>
        <taxon>Alphaproteobacteria</taxon>
        <taxon>Hyphomicrobiales</taxon>
        <taxon>Devosiaceae</taxon>
        <taxon>Pelagibacterium</taxon>
    </lineage>
</organism>
<comment type="caution">
    <text evidence="2">The sequence shown here is derived from an EMBL/GenBank/DDBJ whole genome shotgun (WGS) entry which is preliminary data.</text>
</comment>
<dbReference type="OrthoDB" id="996425at2"/>
<name>A0A916R9I4_9HYPH</name>
<dbReference type="EMBL" id="BMKB01000001">
    <property type="protein sequence ID" value="GGA39710.1"/>
    <property type="molecule type" value="Genomic_DNA"/>
</dbReference>
<accession>A0A916R9I4</accession>
<keyword evidence="3" id="KW-1185">Reference proteome</keyword>
<protein>
    <submittedName>
        <fullName evidence="2">Uncharacterized protein</fullName>
    </submittedName>
</protein>
<evidence type="ECO:0000313" key="3">
    <source>
        <dbReference type="Proteomes" id="UP000596977"/>
    </source>
</evidence>